<sequence length="275" mass="29747">MTMIIGRRGLIGTAAALAVAPAAAATTFAAPADKLRALMLMRGALDDRLVIYWLRGRYFGLVDGEVKPLFGVVNACFSRYRAHPDGGFIGARGEVSHYTDFDTGEVVGSVRNPYDGRIMEPPPRGYPPSPVRIEADSSISIKEMPGMEFANAIHDIEVTGDDARMFERNASKVPLPGGKASLYNEMVTYRARVADLRKPGANRVPCDINFTNTVSWRSWMGMADHPGHMLAVGSGAFVARVADLPAAWLKATAATQPELLGNPQAFLDPVWKTIA</sequence>
<evidence type="ECO:0000313" key="3">
    <source>
        <dbReference type="Proteomes" id="UP000317894"/>
    </source>
</evidence>
<organism evidence="2 3">
    <name type="scientific">Glacieibacterium frigidum</name>
    <dbReference type="NCBI Taxonomy" id="2593303"/>
    <lineage>
        <taxon>Bacteria</taxon>
        <taxon>Pseudomonadati</taxon>
        <taxon>Pseudomonadota</taxon>
        <taxon>Alphaproteobacteria</taxon>
        <taxon>Sphingomonadales</taxon>
        <taxon>Sphingosinicellaceae</taxon>
        <taxon>Glacieibacterium</taxon>
    </lineage>
</organism>
<gene>
    <name evidence="2" type="ORF">FMM06_11995</name>
</gene>
<dbReference type="Pfam" id="PF08894">
    <property type="entry name" value="DUF1838"/>
    <property type="match status" value="1"/>
</dbReference>
<dbReference type="AlphaFoldDB" id="A0A552U875"/>
<evidence type="ECO:0000313" key="2">
    <source>
        <dbReference type="EMBL" id="TRW14424.1"/>
    </source>
</evidence>
<dbReference type="InterPro" id="IPR014990">
    <property type="entry name" value="DUF1838"/>
</dbReference>
<reference evidence="2 3" key="1">
    <citation type="submission" date="2019-07" db="EMBL/GenBank/DDBJ databases">
        <title>Novel species isolated from glacier.</title>
        <authorList>
            <person name="Liu Q."/>
            <person name="Xin Y.-H."/>
        </authorList>
    </citation>
    <scope>NUCLEOTIDE SEQUENCE [LARGE SCALE GENOMIC DNA]</scope>
    <source>
        <strain evidence="2 3">LB1R16</strain>
    </source>
</reference>
<name>A0A552U875_9SPHN</name>
<dbReference type="InterPro" id="IPR006311">
    <property type="entry name" value="TAT_signal"/>
</dbReference>
<proteinExistence type="predicted"/>
<feature type="chain" id="PRO_5022002449" evidence="1">
    <location>
        <begin position="25"/>
        <end position="275"/>
    </location>
</feature>
<feature type="signal peptide" evidence="1">
    <location>
        <begin position="1"/>
        <end position="24"/>
    </location>
</feature>
<comment type="caution">
    <text evidence="2">The sequence shown here is derived from an EMBL/GenBank/DDBJ whole genome shotgun (WGS) entry which is preliminary data.</text>
</comment>
<dbReference type="OrthoDB" id="7494991at2"/>
<accession>A0A552U875</accession>
<dbReference type="Proteomes" id="UP000317894">
    <property type="component" value="Unassembled WGS sequence"/>
</dbReference>
<keyword evidence="1" id="KW-0732">Signal</keyword>
<evidence type="ECO:0000256" key="1">
    <source>
        <dbReference type="SAM" id="SignalP"/>
    </source>
</evidence>
<keyword evidence="3" id="KW-1185">Reference proteome</keyword>
<protein>
    <submittedName>
        <fullName evidence="2">DUF1838 domain-containing protein</fullName>
    </submittedName>
</protein>
<dbReference type="PROSITE" id="PS51318">
    <property type="entry name" value="TAT"/>
    <property type="match status" value="1"/>
</dbReference>
<dbReference type="EMBL" id="VJWA01000002">
    <property type="protein sequence ID" value="TRW14424.1"/>
    <property type="molecule type" value="Genomic_DNA"/>
</dbReference>